<keyword evidence="6" id="KW-1185">Reference proteome</keyword>
<evidence type="ECO:0000313" key="5">
    <source>
        <dbReference type="EMBL" id="APW63490.1"/>
    </source>
</evidence>
<feature type="active site" description="Proton acceptor" evidence="4">
    <location>
        <position position="71"/>
    </location>
</feature>
<comment type="catalytic activity">
    <reaction evidence="4">
        <text>dTTP + H2O = dTMP + diphosphate + H(+)</text>
        <dbReference type="Rhea" id="RHEA:28534"/>
        <dbReference type="ChEBI" id="CHEBI:15377"/>
        <dbReference type="ChEBI" id="CHEBI:15378"/>
        <dbReference type="ChEBI" id="CHEBI:33019"/>
        <dbReference type="ChEBI" id="CHEBI:37568"/>
        <dbReference type="ChEBI" id="CHEBI:63528"/>
        <dbReference type="EC" id="3.6.1.9"/>
    </reaction>
</comment>
<evidence type="ECO:0000313" key="6">
    <source>
        <dbReference type="Proteomes" id="UP000186309"/>
    </source>
</evidence>
<comment type="caution">
    <text evidence="4">Lacks conserved residue(s) required for the propagation of feature annotation.</text>
</comment>
<dbReference type="GO" id="GO:0036221">
    <property type="term" value="F:UTP diphosphatase activity"/>
    <property type="evidence" value="ECO:0007669"/>
    <property type="project" value="RHEA"/>
</dbReference>
<dbReference type="CDD" id="cd00555">
    <property type="entry name" value="Maf"/>
    <property type="match status" value="1"/>
</dbReference>
<dbReference type="PANTHER" id="PTHR43213">
    <property type="entry name" value="BIFUNCTIONAL DTTP/UTP PYROPHOSPHATASE/METHYLTRANSFERASE PROTEIN-RELATED"/>
    <property type="match status" value="1"/>
</dbReference>
<reference evidence="6" key="1">
    <citation type="submission" date="2016-12" db="EMBL/GenBank/DDBJ databases">
        <title>Comparative genomics of four Isosphaeraceae planctomycetes: a common pool of plasmids and glycoside hydrolase genes.</title>
        <authorList>
            <person name="Ivanova A."/>
        </authorList>
    </citation>
    <scope>NUCLEOTIDE SEQUENCE [LARGE SCALE GENOMIC DNA]</scope>
    <source>
        <strain evidence="6">PX4</strain>
    </source>
</reference>
<feature type="site" description="Important for substrate specificity" evidence="4">
    <location>
        <position position="72"/>
    </location>
</feature>
<keyword evidence="3 4" id="KW-0546">Nucleotide metabolism</keyword>
<dbReference type="GO" id="GO:0009117">
    <property type="term" value="P:nucleotide metabolic process"/>
    <property type="evidence" value="ECO:0007669"/>
    <property type="project" value="UniProtKB-KW"/>
</dbReference>
<evidence type="ECO:0000256" key="4">
    <source>
        <dbReference type="HAMAP-Rule" id="MF_00528"/>
    </source>
</evidence>
<dbReference type="InterPro" id="IPR029001">
    <property type="entry name" value="ITPase-like_fam"/>
</dbReference>
<dbReference type="PANTHER" id="PTHR43213:SF5">
    <property type="entry name" value="BIFUNCTIONAL DTTP_UTP PYROPHOSPHATASE_METHYLTRANSFERASE PROTEIN-RELATED"/>
    <property type="match status" value="1"/>
</dbReference>
<comment type="cofactor">
    <cofactor evidence="1 4">
        <name>a divalent metal cation</name>
        <dbReference type="ChEBI" id="CHEBI:60240"/>
    </cofactor>
</comment>
<feature type="site" description="Important for substrate specificity" evidence="4">
    <location>
        <position position="13"/>
    </location>
</feature>
<name>A0A1U7CX11_9BACT</name>
<dbReference type="EMBL" id="CP019082">
    <property type="protein sequence ID" value="APW63490.1"/>
    <property type="molecule type" value="Genomic_DNA"/>
</dbReference>
<dbReference type="HAMAP" id="MF_00528">
    <property type="entry name" value="Maf"/>
    <property type="match status" value="1"/>
</dbReference>
<comment type="similarity">
    <text evidence="4">Belongs to the Maf family. YhdE subfamily.</text>
</comment>
<comment type="catalytic activity">
    <reaction evidence="4">
        <text>UTP + H2O = UMP + diphosphate + H(+)</text>
        <dbReference type="Rhea" id="RHEA:29395"/>
        <dbReference type="ChEBI" id="CHEBI:15377"/>
        <dbReference type="ChEBI" id="CHEBI:15378"/>
        <dbReference type="ChEBI" id="CHEBI:33019"/>
        <dbReference type="ChEBI" id="CHEBI:46398"/>
        <dbReference type="ChEBI" id="CHEBI:57865"/>
        <dbReference type="EC" id="3.6.1.9"/>
    </reaction>
</comment>
<evidence type="ECO:0000256" key="1">
    <source>
        <dbReference type="ARBA" id="ARBA00001968"/>
    </source>
</evidence>
<keyword evidence="4" id="KW-0963">Cytoplasm</keyword>
<gene>
    <name evidence="5" type="primary">yhdE</name>
    <name evidence="5" type="ORF">BSF38_05061</name>
</gene>
<dbReference type="PIRSF" id="PIRSF006305">
    <property type="entry name" value="Maf"/>
    <property type="match status" value="1"/>
</dbReference>
<dbReference type="Proteomes" id="UP000186309">
    <property type="component" value="Chromosome"/>
</dbReference>
<dbReference type="NCBIfam" id="TIGR00172">
    <property type="entry name" value="maf"/>
    <property type="match status" value="1"/>
</dbReference>
<feature type="site" description="Important for substrate specificity" evidence="4">
    <location>
        <position position="156"/>
    </location>
</feature>
<accession>A0A1U7CX11</accession>
<organism evidence="5 6">
    <name type="scientific">Paludisphaera borealis</name>
    <dbReference type="NCBI Taxonomy" id="1387353"/>
    <lineage>
        <taxon>Bacteria</taxon>
        <taxon>Pseudomonadati</taxon>
        <taxon>Planctomycetota</taxon>
        <taxon>Planctomycetia</taxon>
        <taxon>Isosphaerales</taxon>
        <taxon>Isosphaeraceae</taxon>
        <taxon>Paludisphaera</taxon>
    </lineage>
</organism>
<dbReference type="STRING" id="1387353.BSF38_05061"/>
<comment type="subcellular location">
    <subcellularLocation>
        <location evidence="4">Cytoplasm</location>
    </subcellularLocation>
</comment>
<keyword evidence="2 4" id="KW-0378">Hydrolase</keyword>
<dbReference type="Gene3D" id="3.90.950.10">
    <property type="match status" value="1"/>
</dbReference>
<dbReference type="SUPFAM" id="SSF52972">
    <property type="entry name" value="ITPase-like"/>
    <property type="match status" value="1"/>
</dbReference>
<evidence type="ECO:0000256" key="3">
    <source>
        <dbReference type="ARBA" id="ARBA00023080"/>
    </source>
</evidence>
<dbReference type="InterPro" id="IPR003697">
    <property type="entry name" value="Maf-like"/>
</dbReference>
<dbReference type="RefSeq" id="WP_076349827.1">
    <property type="nucleotide sequence ID" value="NZ_CP019082.1"/>
</dbReference>
<dbReference type="OrthoDB" id="9807767at2"/>
<protein>
    <recommendedName>
        <fullName evidence="4">dTTP/UTP pyrophosphatase</fullName>
        <shortName evidence="4">dTTPase/UTPase</shortName>
        <ecNumber evidence="4">3.6.1.9</ecNumber>
    </recommendedName>
    <alternativeName>
        <fullName evidence="4">Nucleoside triphosphate pyrophosphatase</fullName>
    </alternativeName>
    <alternativeName>
        <fullName evidence="4">Nucleotide pyrophosphatase</fullName>
        <shortName evidence="4">Nucleotide PPase</shortName>
    </alternativeName>
</protein>
<proteinExistence type="inferred from homology"/>
<dbReference type="AlphaFoldDB" id="A0A1U7CX11"/>
<dbReference type="KEGG" id="pbor:BSF38_05061"/>
<sequence length="192" mass="21098">MTHTFILASASPRRRQLLAEAGYSFEVDPSDLIESEPLAGVAPAEYAADLAWRKARAVADRRKTGLILAADTVCAVGAEILNKPIDRDDAERMIRLQEGHDTEVITGLCLYRADRPEWLGAVEISVVRFRPLSDSERRSYLDSGRWEGKSGGYGVQDHDPFVTVAGGSFSNVVGLPMERLAELLAAHPNFMK</sequence>
<dbReference type="EC" id="3.6.1.9" evidence="4"/>
<dbReference type="Pfam" id="PF02545">
    <property type="entry name" value="Maf"/>
    <property type="match status" value="1"/>
</dbReference>
<evidence type="ECO:0000256" key="2">
    <source>
        <dbReference type="ARBA" id="ARBA00022801"/>
    </source>
</evidence>
<comment type="function">
    <text evidence="4">Nucleoside triphosphate pyrophosphatase that hydrolyzes dTTP and UTP. May have a dual role in cell division arrest and in preventing the incorporation of modified nucleotides into cellular nucleic acids.</text>
</comment>
<dbReference type="GO" id="GO:0036218">
    <property type="term" value="F:dTTP diphosphatase activity"/>
    <property type="evidence" value="ECO:0007669"/>
    <property type="project" value="RHEA"/>
</dbReference>
<dbReference type="GO" id="GO:0005737">
    <property type="term" value="C:cytoplasm"/>
    <property type="evidence" value="ECO:0007669"/>
    <property type="project" value="UniProtKB-SubCell"/>
</dbReference>